<dbReference type="PANTHER" id="PTHR30203:SF24">
    <property type="entry name" value="BLR4935 PROTEIN"/>
    <property type="match status" value="1"/>
</dbReference>
<evidence type="ECO:0000313" key="2">
    <source>
        <dbReference type="EMBL" id="QFY43232.1"/>
    </source>
</evidence>
<dbReference type="OrthoDB" id="926878at2"/>
<dbReference type="GO" id="GO:0015562">
    <property type="term" value="F:efflux transmembrane transporter activity"/>
    <property type="evidence" value="ECO:0007669"/>
    <property type="project" value="InterPro"/>
</dbReference>
<keyword evidence="3" id="KW-1185">Reference proteome</keyword>
<dbReference type="Gene3D" id="1.20.1600.10">
    <property type="entry name" value="Outer membrane efflux proteins (OEP)"/>
    <property type="match status" value="1"/>
</dbReference>
<dbReference type="InParanoid" id="A0A5Q0BJC6"/>
<dbReference type="EMBL" id="CP044205">
    <property type="protein sequence ID" value="QFY43232.1"/>
    <property type="molecule type" value="Genomic_DNA"/>
</dbReference>
<dbReference type="KEGG" id="mmob:F6R98_11870"/>
<dbReference type="InterPro" id="IPR010131">
    <property type="entry name" value="MdtP/NodT-like"/>
</dbReference>
<name>A0A5Q0BJC6_9GAMM</name>
<dbReference type="Pfam" id="PF02321">
    <property type="entry name" value="OEP"/>
    <property type="match status" value="1"/>
</dbReference>
<dbReference type="Proteomes" id="UP000325755">
    <property type="component" value="Chromosome"/>
</dbReference>
<evidence type="ECO:0000256" key="1">
    <source>
        <dbReference type="ARBA" id="ARBA00007613"/>
    </source>
</evidence>
<reference evidence="2 3" key="1">
    <citation type="submission" date="2019-09" db="EMBL/GenBank/DDBJ databases">
        <title>Ecophysiology of the spiral-shaped methanotroph Methylospira mobilis as revealed by the complete genome sequence.</title>
        <authorList>
            <person name="Oshkin I.Y."/>
            <person name="Dedysh S.N."/>
            <person name="Miroshnikov K."/>
            <person name="Danilova O.V."/>
            <person name="Hakobyan A."/>
            <person name="Liesack W."/>
        </authorList>
    </citation>
    <scope>NUCLEOTIDE SEQUENCE [LARGE SCALE GENOMIC DNA]</scope>
    <source>
        <strain evidence="2 3">Shm1</strain>
    </source>
</reference>
<gene>
    <name evidence="2" type="ORF">F6R98_11870</name>
</gene>
<organism evidence="2 3">
    <name type="scientific">Candidatus Methylospira mobilis</name>
    <dbReference type="NCBI Taxonomy" id="1808979"/>
    <lineage>
        <taxon>Bacteria</taxon>
        <taxon>Pseudomonadati</taxon>
        <taxon>Pseudomonadota</taxon>
        <taxon>Gammaproteobacteria</taxon>
        <taxon>Methylococcales</taxon>
        <taxon>Methylococcaceae</taxon>
        <taxon>Candidatus Methylospira</taxon>
    </lineage>
</organism>
<dbReference type="SUPFAM" id="SSF56954">
    <property type="entry name" value="Outer membrane efflux proteins (OEP)"/>
    <property type="match status" value="1"/>
</dbReference>
<proteinExistence type="inferred from homology"/>
<evidence type="ECO:0000313" key="3">
    <source>
        <dbReference type="Proteomes" id="UP000325755"/>
    </source>
</evidence>
<protein>
    <submittedName>
        <fullName evidence="2">TolC family protein</fullName>
    </submittedName>
</protein>
<dbReference type="PANTHER" id="PTHR30203">
    <property type="entry name" value="OUTER MEMBRANE CATION EFFLUX PROTEIN"/>
    <property type="match status" value="1"/>
</dbReference>
<comment type="similarity">
    <text evidence="1">Belongs to the outer membrane factor (OMF) (TC 1.B.17) family.</text>
</comment>
<dbReference type="AlphaFoldDB" id="A0A5Q0BJC6"/>
<sequence length="543" mass="58642">MKPVHKLYVALVSLLLWGCLIDAGYGALVPVEQGEIVSPNNGAMEKIGLLQAVRVTLEASPIILAAQQRMEAAAGSLTSAHGQFNTISQASGGVAHNKSSIMYGNTYAATARGLQVTEFDNMFYKLGLSQLFRSGIQVTPTVSTARFTTQDFNNTAPNTSATINLNIVIPLLRGLGVKATAAQEIAAEHGFDKTRYELWQTVADELQKTVSAYWAYVAVAQQLEIWRAAEERNRKLLEDGFRLADADQIPRSDLNNYQASLAGAEADRAQAEQGLVSARQTLGMVMGVPADHLAAIPLPSDSFPVPHTDAVAYATSNLNRMTAYAFGHRSDLLAAEQHMQYYQALLGGAESELKPKVNLSLDIGYTGLSNSVVAMNLLTAYGQNIQGYTGGATLSYEFPFANEKAKGQFRQTASSMTEAQILQGNLARSIASSVQVATSGLQQSMNSLRFASTAVDSRLQAFQSEKKKQLAGMSTVINVMMVEQNLTQAQLAKTQAAMNLANAVVRYRFATASLFAPGDESRDINLERLTTVPLHPDSDMRMP</sequence>
<accession>A0A5Q0BJC6</accession>
<dbReference type="InterPro" id="IPR003423">
    <property type="entry name" value="OMP_efflux"/>
</dbReference>